<dbReference type="AlphaFoldDB" id="A0A1R3U051"/>
<name>A0A1R3U051_9HYPH</name>
<evidence type="ECO:0000313" key="2">
    <source>
        <dbReference type="Proteomes" id="UP000187891"/>
    </source>
</evidence>
<dbReference type="InterPro" id="IPR006279">
    <property type="entry name" value="SoxD"/>
</dbReference>
<evidence type="ECO:0000313" key="1">
    <source>
        <dbReference type="EMBL" id="SCX25956.1"/>
    </source>
</evidence>
<dbReference type="Gene3D" id="3.30.2270.10">
    <property type="entry name" value="Folate-binding superfamily"/>
    <property type="match status" value="1"/>
</dbReference>
<dbReference type="GO" id="GO:0008115">
    <property type="term" value="F:sarcosine oxidase activity"/>
    <property type="evidence" value="ECO:0007669"/>
    <property type="project" value="InterPro"/>
</dbReference>
<sequence length="104" mass="12081">MLLIRCPYCEEERSELEFRWAGEAHIARPENIVGISDEEFAEYFFMRDNDKGMVFERWRHIHGCGRFFNAARHSVSDKIYLTYKAGEPKPDEATVLAGHEGAAR</sequence>
<reference evidence="2" key="1">
    <citation type="submission" date="2016-10" db="EMBL/GenBank/DDBJ databases">
        <authorList>
            <person name="Wibberg D."/>
        </authorList>
    </citation>
    <scope>NUCLEOTIDE SEQUENCE [LARGE SCALE GENOMIC DNA]</scope>
</reference>
<dbReference type="GO" id="GO:0046653">
    <property type="term" value="P:tetrahydrofolate metabolic process"/>
    <property type="evidence" value="ECO:0007669"/>
    <property type="project" value="InterPro"/>
</dbReference>
<dbReference type="RefSeq" id="WP_077120388.1">
    <property type="nucleotide sequence ID" value="NZ_FMUE01000006.1"/>
</dbReference>
<protein>
    <submittedName>
        <fullName evidence="1">Sarcosine oxidase, delta subunit family</fullName>
    </submittedName>
</protein>
<proteinExistence type="predicted"/>
<dbReference type="Pfam" id="PF04267">
    <property type="entry name" value="SoxD"/>
    <property type="match status" value="1"/>
</dbReference>
<accession>A0A1R3U051</accession>
<dbReference type="InterPro" id="IPR038561">
    <property type="entry name" value="SoxD_sf"/>
</dbReference>
<dbReference type="EMBL" id="FMUE01000006">
    <property type="protein sequence ID" value="SCX25956.1"/>
    <property type="molecule type" value="Genomic_DNA"/>
</dbReference>
<dbReference type="Proteomes" id="UP000187891">
    <property type="component" value="Unassembled WGS sequence"/>
</dbReference>
<gene>
    <name evidence="1" type="ORF">DSM25559_2771</name>
</gene>
<organism evidence="1 2">
    <name type="scientific">Agrobacterium rosae</name>
    <dbReference type="NCBI Taxonomy" id="1972867"/>
    <lineage>
        <taxon>Bacteria</taxon>
        <taxon>Pseudomonadati</taxon>
        <taxon>Pseudomonadota</taxon>
        <taxon>Alphaproteobacteria</taxon>
        <taxon>Hyphomicrobiales</taxon>
        <taxon>Rhizobiaceae</taxon>
        <taxon>Rhizobium/Agrobacterium group</taxon>
        <taxon>Agrobacterium</taxon>
    </lineage>
</organism>
<dbReference type="STRING" id="1907666.DSM25559_2771"/>